<dbReference type="Gene3D" id="1.25.40.10">
    <property type="entry name" value="Tetratricopeptide repeat domain"/>
    <property type="match status" value="1"/>
</dbReference>
<dbReference type="InterPro" id="IPR000185">
    <property type="entry name" value="SecA"/>
</dbReference>
<evidence type="ECO:0000313" key="6">
    <source>
        <dbReference type="EMBL" id="CAG2189203.1"/>
    </source>
</evidence>
<name>A0A8S3Q4V1_MYTED</name>
<proteinExistence type="predicted"/>
<keyword evidence="2" id="KW-0653">Protein transport</keyword>
<dbReference type="SUPFAM" id="SSF48452">
    <property type="entry name" value="TPR-like"/>
    <property type="match status" value="1"/>
</dbReference>
<dbReference type="PROSITE" id="PS51194">
    <property type="entry name" value="HELICASE_CTER"/>
    <property type="match status" value="1"/>
</dbReference>
<evidence type="ECO:0000256" key="3">
    <source>
        <dbReference type="ARBA" id="ARBA00023010"/>
    </source>
</evidence>
<dbReference type="GO" id="GO:0006605">
    <property type="term" value="P:protein targeting"/>
    <property type="evidence" value="ECO:0007669"/>
    <property type="project" value="InterPro"/>
</dbReference>
<gene>
    <name evidence="6" type="ORF">MEDL_4586</name>
</gene>
<dbReference type="InterPro" id="IPR014018">
    <property type="entry name" value="SecA_motor_DEAD"/>
</dbReference>
<dbReference type="InterPro" id="IPR011990">
    <property type="entry name" value="TPR-like_helical_dom_sf"/>
</dbReference>
<dbReference type="GO" id="GO:0006886">
    <property type="term" value="P:intracellular protein transport"/>
    <property type="evidence" value="ECO:0007669"/>
    <property type="project" value="InterPro"/>
</dbReference>
<reference evidence="6" key="1">
    <citation type="submission" date="2021-03" db="EMBL/GenBank/DDBJ databases">
        <authorList>
            <person name="Bekaert M."/>
        </authorList>
    </citation>
    <scope>NUCLEOTIDE SEQUENCE</scope>
</reference>
<evidence type="ECO:0000256" key="1">
    <source>
        <dbReference type="ARBA" id="ARBA00022490"/>
    </source>
</evidence>
<sequence>MRQFGIDCLQIPTHRSKVFEELPGIICSSKPEWINRIKSIVHDQVTKSTNKGRRAVLVICEDINTAKELKNSLNQVCASIVLYSGNDENNDNFDTKLKAGSVIVATNIAGRGTDIDIEESVEKSGGLFVLVTFLPQNTRIENQVFGRSARKGQPGSAQIVLYKQSLPLCFSLHEFTDIASLKHLRNEIENQRIVDIEEHAFKEVQRKEELFKQYCAFLLAIREQHRFKEVDEHIMLESLHEYWGMWLKMNCEKFAKNDQQKDLKQSLNSTLETAKTKLIARTSPCSNMSHVIKFANEQLLDKNYDLSKELFTRAIAINKEWAAIAYYNRAYCSLLKRGENYIDEAIGDLSKSQECFTFFKEEAVLCLTLSSSMKDEINNVHDVNSNSSEHQLNGIMSQFSSRCHIINHFDENIKVSLQKLRELRKGKQGSDVEGSSIFTIALGDENSSKKIETEIYIFWEMGLTELIF</sequence>
<keyword evidence="1" id="KW-0963">Cytoplasm</keyword>
<keyword evidence="2" id="KW-0813">Transport</keyword>
<dbReference type="GO" id="GO:0005524">
    <property type="term" value="F:ATP binding"/>
    <property type="evidence" value="ECO:0007669"/>
    <property type="project" value="InterPro"/>
</dbReference>
<dbReference type="InterPro" id="IPR027417">
    <property type="entry name" value="P-loop_NTPase"/>
</dbReference>
<feature type="domain" description="Helicase C-terminal" evidence="4">
    <location>
        <begin position="33"/>
        <end position="205"/>
    </location>
</feature>
<dbReference type="Gene3D" id="3.40.50.300">
    <property type="entry name" value="P-loop containing nucleotide triphosphate hydrolases"/>
    <property type="match status" value="1"/>
</dbReference>
<dbReference type="AlphaFoldDB" id="A0A8S3Q4V1"/>
<accession>A0A8S3Q4V1</accession>
<organism evidence="6 7">
    <name type="scientific">Mytilus edulis</name>
    <name type="common">Blue mussel</name>
    <dbReference type="NCBI Taxonomy" id="6550"/>
    <lineage>
        <taxon>Eukaryota</taxon>
        <taxon>Metazoa</taxon>
        <taxon>Spiralia</taxon>
        <taxon>Lophotrochozoa</taxon>
        <taxon>Mollusca</taxon>
        <taxon>Bivalvia</taxon>
        <taxon>Autobranchia</taxon>
        <taxon>Pteriomorphia</taxon>
        <taxon>Mytilida</taxon>
        <taxon>Mytiloidea</taxon>
        <taxon>Mytilidae</taxon>
        <taxon>Mytilinae</taxon>
        <taxon>Mytilus</taxon>
    </lineage>
</organism>
<evidence type="ECO:0000259" key="5">
    <source>
        <dbReference type="PROSITE" id="PS51196"/>
    </source>
</evidence>
<dbReference type="EMBL" id="CAJPWZ010000287">
    <property type="protein sequence ID" value="CAG2189203.1"/>
    <property type="molecule type" value="Genomic_DNA"/>
</dbReference>
<dbReference type="Proteomes" id="UP000683360">
    <property type="component" value="Unassembled WGS sequence"/>
</dbReference>
<evidence type="ECO:0000259" key="4">
    <source>
        <dbReference type="PROSITE" id="PS51194"/>
    </source>
</evidence>
<evidence type="ECO:0000256" key="2">
    <source>
        <dbReference type="ARBA" id="ARBA00022927"/>
    </source>
</evidence>
<keyword evidence="3" id="KW-0811">Translocation</keyword>
<dbReference type="PANTHER" id="PTHR30612">
    <property type="entry name" value="SECA INNER MEMBRANE COMPONENT OF SEC PROTEIN SECRETION SYSTEM"/>
    <property type="match status" value="1"/>
</dbReference>
<protein>
    <submittedName>
        <fullName evidence="6">Uncharacterized protein</fullName>
    </submittedName>
</protein>
<dbReference type="PROSITE" id="PS51196">
    <property type="entry name" value="SECA_MOTOR_DEAD"/>
    <property type="match status" value="1"/>
</dbReference>
<dbReference type="SUPFAM" id="SSF52540">
    <property type="entry name" value="P-loop containing nucleoside triphosphate hydrolases"/>
    <property type="match status" value="1"/>
</dbReference>
<evidence type="ECO:0000313" key="7">
    <source>
        <dbReference type="Proteomes" id="UP000683360"/>
    </source>
</evidence>
<dbReference type="InterPro" id="IPR001650">
    <property type="entry name" value="Helicase_C-like"/>
</dbReference>
<keyword evidence="7" id="KW-1185">Reference proteome</keyword>
<dbReference type="PANTHER" id="PTHR30612:SF0">
    <property type="entry name" value="CHLOROPLAST PROTEIN-TRANSPORTING ATPASE"/>
    <property type="match status" value="1"/>
</dbReference>
<comment type="caution">
    <text evidence="6">The sequence shown here is derived from an EMBL/GenBank/DDBJ whole genome shotgun (WGS) entry which is preliminary data.</text>
</comment>
<feature type="domain" description="SecA family profile" evidence="5">
    <location>
        <begin position="1"/>
        <end position="200"/>
    </location>
</feature>
<dbReference type="OrthoDB" id="10067052at2759"/>